<reference evidence="2 3" key="1">
    <citation type="submission" date="2016-07" db="EMBL/GenBank/DDBJ databases">
        <title>Pervasive Adenine N6-methylation of Active Genes in Fungi.</title>
        <authorList>
            <consortium name="DOE Joint Genome Institute"/>
            <person name="Mondo S.J."/>
            <person name="Dannebaum R.O."/>
            <person name="Kuo R.C."/>
            <person name="Labutti K."/>
            <person name="Haridas S."/>
            <person name="Kuo A."/>
            <person name="Salamov A."/>
            <person name="Ahrendt S.R."/>
            <person name="Lipzen A."/>
            <person name="Sullivan W."/>
            <person name="Andreopoulos W.B."/>
            <person name="Clum A."/>
            <person name="Lindquist E."/>
            <person name="Daum C."/>
            <person name="Ramamoorthy G.K."/>
            <person name="Gryganskyi A."/>
            <person name="Culley D."/>
            <person name="Magnuson J.K."/>
            <person name="James T.Y."/>
            <person name="O'Malley M.A."/>
            <person name="Stajich J.E."/>
            <person name="Spatafora J.W."/>
            <person name="Visel A."/>
            <person name="Grigoriev I.V."/>
        </authorList>
    </citation>
    <scope>NUCLEOTIDE SEQUENCE [LARGE SCALE GENOMIC DNA]</scope>
    <source>
        <strain evidence="2 3">62-1032</strain>
    </source>
</reference>
<feature type="compositionally biased region" description="Low complexity" evidence="1">
    <location>
        <begin position="136"/>
        <end position="175"/>
    </location>
</feature>
<dbReference type="Proteomes" id="UP000193467">
    <property type="component" value="Unassembled WGS sequence"/>
</dbReference>
<dbReference type="EMBL" id="MCGR01000065">
    <property type="protein sequence ID" value="ORY64765.1"/>
    <property type="molecule type" value="Genomic_DNA"/>
</dbReference>
<dbReference type="STRING" id="106004.A0A1Y2E1L4"/>
<feature type="region of interest" description="Disordered" evidence="1">
    <location>
        <begin position="59"/>
        <end position="80"/>
    </location>
</feature>
<accession>A0A1Y2E1L4</accession>
<proteinExistence type="predicted"/>
<feature type="region of interest" description="Disordered" evidence="1">
    <location>
        <begin position="112"/>
        <end position="182"/>
    </location>
</feature>
<name>A0A1Y2E1L4_9BASI</name>
<evidence type="ECO:0000313" key="3">
    <source>
        <dbReference type="Proteomes" id="UP000193467"/>
    </source>
</evidence>
<sequence length="415" mass="44242">MENHVPGPASEPPAPVVDSPPLQPIPCNSCVASGVPCQVRTEAKFAKAACRRCHKNKTSCSLSGARRPPKPKPAAPAPTDLLRGPVTLPPSNAALYGPFSTSHVRGPVFGGPSSYTFSPPEPSTNSTAFPPPPPSTTSATIANTSATAAPVASTSAPVARRPSTTPSLTTPTSRPIAPLPARPVQRLSLTPRDAPPPPPPAGTQQYEEVLRRQLNAAQAALRAAHAEKDAVVAERDALVLSVRAEAAARHAEAAQSHAAEARIAASADYVERSHTAFTKLFTEPRLRSEDDSVTLEMMREMWVAFAQAQLEVLEGRNGGRELEDLLSEEAVERARRVIDGSLREQEREREIVGAYGAEGEEEDLRYDQERDAEGEVLMENGEEERDELASPSPPKMEEELAAAHHVLALGAAVSH</sequence>
<dbReference type="PRINTS" id="PR01217">
    <property type="entry name" value="PRICHEXTENSN"/>
</dbReference>
<dbReference type="AlphaFoldDB" id="A0A1Y2E1L4"/>
<evidence type="ECO:0000256" key="1">
    <source>
        <dbReference type="SAM" id="MobiDB-lite"/>
    </source>
</evidence>
<evidence type="ECO:0000313" key="2">
    <source>
        <dbReference type="EMBL" id="ORY64765.1"/>
    </source>
</evidence>
<protein>
    <recommendedName>
        <fullName evidence="4">Zn(2)-C6 fungal-type domain-containing protein</fullName>
    </recommendedName>
</protein>
<gene>
    <name evidence="2" type="ORF">BCR35DRAFT_354956</name>
</gene>
<dbReference type="InParanoid" id="A0A1Y2E1L4"/>
<organism evidence="2 3">
    <name type="scientific">Leucosporidium creatinivorum</name>
    <dbReference type="NCBI Taxonomy" id="106004"/>
    <lineage>
        <taxon>Eukaryota</taxon>
        <taxon>Fungi</taxon>
        <taxon>Dikarya</taxon>
        <taxon>Basidiomycota</taxon>
        <taxon>Pucciniomycotina</taxon>
        <taxon>Microbotryomycetes</taxon>
        <taxon>Leucosporidiales</taxon>
        <taxon>Leucosporidium</taxon>
    </lineage>
</organism>
<keyword evidence="3" id="KW-1185">Reference proteome</keyword>
<evidence type="ECO:0008006" key="4">
    <source>
        <dbReference type="Google" id="ProtNLM"/>
    </source>
</evidence>
<comment type="caution">
    <text evidence="2">The sequence shown here is derived from an EMBL/GenBank/DDBJ whole genome shotgun (WGS) entry which is preliminary data.</text>
</comment>